<comment type="caution">
    <text evidence="2">The sequence shown here is derived from an EMBL/GenBank/DDBJ whole genome shotgun (WGS) entry which is preliminary data.</text>
</comment>
<protein>
    <submittedName>
        <fullName evidence="2">Uncharacterized protein</fullName>
    </submittedName>
</protein>
<feature type="region of interest" description="Disordered" evidence="1">
    <location>
        <begin position="130"/>
        <end position="197"/>
    </location>
</feature>
<dbReference type="AlphaFoldDB" id="K0RRN7"/>
<accession>K0RRN7</accession>
<dbReference type="Proteomes" id="UP000266841">
    <property type="component" value="Unassembled WGS sequence"/>
</dbReference>
<organism evidence="2 3">
    <name type="scientific">Thalassiosira oceanica</name>
    <name type="common">Marine diatom</name>
    <dbReference type="NCBI Taxonomy" id="159749"/>
    <lineage>
        <taxon>Eukaryota</taxon>
        <taxon>Sar</taxon>
        <taxon>Stramenopiles</taxon>
        <taxon>Ochrophyta</taxon>
        <taxon>Bacillariophyta</taxon>
        <taxon>Coscinodiscophyceae</taxon>
        <taxon>Thalassiosirophycidae</taxon>
        <taxon>Thalassiosirales</taxon>
        <taxon>Thalassiosiraceae</taxon>
        <taxon>Thalassiosira</taxon>
    </lineage>
</organism>
<keyword evidence="3" id="KW-1185">Reference proteome</keyword>
<dbReference type="EMBL" id="AGNL01044912">
    <property type="protein sequence ID" value="EJK49317.1"/>
    <property type="molecule type" value="Genomic_DNA"/>
</dbReference>
<sequence>MSHRRGPPGPADARENLLPVRQVKEEGFRATQHSGPCPKLDSVASAGASRFALLPRPAQPATASDPLRRGIRTAASLRLRRASWRRLRRGRGPLRLGTSCPVVGGAPAIAPASPLPRGLNSGRAIVLPAGHDARRRLSKPGHRRGGDELGLHPSLDTPPPSSSGSSSSPLVAWVGGGHSGGGGGGGGGRGGGNNDQISQARLQPSLSLDFLGNDLINLCASFLNADGLAQLGRTSARFGIPQAGQQRSLVNEAAHQRFRQSATDEERSRLPKYDDESDIGLYRALRQLRQPLCFDQLAGRGFRPQEHPSRVTYSGSGWSTAVSGHVMRGGRHFVEFSIAEHEGIPYISLGVIRPVSLTDGIDVRAHWIGNVDPAIVWSSNKAVVAEKLRSQRTAQWGESRVTAVPTTVVMDYVTRRTGTQDGAIPSGKG</sequence>
<reference evidence="2 3" key="1">
    <citation type="journal article" date="2012" name="Genome Biol.">
        <title>Genome and low-iron response of an oceanic diatom adapted to chronic iron limitation.</title>
        <authorList>
            <person name="Lommer M."/>
            <person name="Specht M."/>
            <person name="Roy A.S."/>
            <person name="Kraemer L."/>
            <person name="Andreson R."/>
            <person name="Gutowska M.A."/>
            <person name="Wolf J."/>
            <person name="Bergner S.V."/>
            <person name="Schilhabel M.B."/>
            <person name="Klostermeier U.C."/>
            <person name="Beiko R.G."/>
            <person name="Rosenstiel P."/>
            <person name="Hippler M."/>
            <person name="Laroche J."/>
        </authorList>
    </citation>
    <scope>NUCLEOTIDE SEQUENCE [LARGE SCALE GENOMIC DNA]</scope>
    <source>
        <strain evidence="2 3">CCMP1005</strain>
    </source>
</reference>
<feature type="non-terminal residue" evidence="2">
    <location>
        <position position="429"/>
    </location>
</feature>
<feature type="compositionally biased region" description="Basic residues" evidence="1">
    <location>
        <begin position="133"/>
        <end position="143"/>
    </location>
</feature>
<evidence type="ECO:0000313" key="2">
    <source>
        <dbReference type="EMBL" id="EJK49317.1"/>
    </source>
</evidence>
<feature type="compositionally biased region" description="Gly residues" evidence="1">
    <location>
        <begin position="174"/>
        <end position="193"/>
    </location>
</feature>
<evidence type="ECO:0000256" key="1">
    <source>
        <dbReference type="SAM" id="MobiDB-lite"/>
    </source>
</evidence>
<evidence type="ECO:0000313" key="3">
    <source>
        <dbReference type="Proteomes" id="UP000266841"/>
    </source>
</evidence>
<name>K0RRN7_THAOC</name>
<proteinExistence type="predicted"/>
<gene>
    <name evidence="2" type="ORF">THAOC_31816</name>
</gene>